<dbReference type="SUPFAM" id="SSF51905">
    <property type="entry name" value="FAD/NAD(P)-binding domain"/>
    <property type="match status" value="1"/>
</dbReference>
<name>A0A2K8KAD6_9RHOB</name>
<protein>
    <submittedName>
        <fullName evidence="3">FAD-dependent oxidoreductase</fullName>
    </submittedName>
</protein>
<evidence type="ECO:0000256" key="1">
    <source>
        <dbReference type="ARBA" id="ARBA00023002"/>
    </source>
</evidence>
<dbReference type="InterPro" id="IPR006076">
    <property type="entry name" value="FAD-dep_OxRdtase"/>
</dbReference>
<dbReference type="Pfam" id="PF01266">
    <property type="entry name" value="DAO"/>
    <property type="match status" value="1"/>
</dbReference>
<dbReference type="GO" id="GO:0005737">
    <property type="term" value="C:cytoplasm"/>
    <property type="evidence" value="ECO:0007669"/>
    <property type="project" value="TreeGrafter"/>
</dbReference>
<dbReference type="PANTHER" id="PTHR13847:SF281">
    <property type="entry name" value="FAD DEPENDENT OXIDOREDUCTASE DOMAIN-CONTAINING PROTEIN"/>
    <property type="match status" value="1"/>
</dbReference>
<sequence>MLYEPTGYDHRDWPQSYWRASCVGLPAFPPLDGETQAEVAIIGAGYAGLNAALELVEQHSANVAVLEAAQPGWGASGRNGGFCCLGGARLDAGQITRRLGQDAATEWNRFTHDAIARVQDNLTRYQIDAQTTEPGELTLAASPRAWAKLQAETLDEGAARLDRNALREAGLNSSTYLGGVYNRAGFGLHPYAYVTGLARAAQTAGVRLHGDSRVTRITPQAGHWRLDTATGSVVARQVLVASNGYSNEHLVPWLARRILPAISNVMVTRPLTQQELEAQGWTRHLMGYDTRFLLHYFRLLPDNRMMYGARGGLSFEPVSVAQFAQRARAEFDLTFPHFKQAETEFSWNGLVCMTATRAPFIGPVPAQKGLWLALGWHGNGVAAASEGGRCAARAMIGNTQAVPALARRPLPRFVAPRKWALAAAMAVAGLIDGPMKARA</sequence>
<dbReference type="Gene3D" id="3.30.9.10">
    <property type="entry name" value="D-Amino Acid Oxidase, subunit A, domain 2"/>
    <property type="match status" value="1"/>
</dbReference>
<accession>A0A2K8KAD6</accession>
<dbReference type="RefSeq" id="WP_071480910.1">
    <property type="nucleotide sequence ID" value="NZ_CP024899.1"/>
</dbReference>
<keyword evidence="1" id="KW-0560">Oxidoreductase</keyword>
<dbReference type="OrthoDB" id="9806601at2"/>
<gene>
    <name evidence="3" type="ORF">BG454_11750</name>
</gene>
<dbReference type="InterPro" id="IPR036188">
    <property type="entry name" value="FAD/NAD-bd_sf"/>
</dbReference>
<dbReference type="GO" id="GO:0016491">
    <property type="term" value="F:oxidoreductase activity"/>
    <property type="evidence" value="ECO:0007669"/>
    <property type="project" value="UniProtKB-KW"/>
</dbReference>
<keyword evidence="4" id="KW-1185">Reference proteome</keyword>
<dbReference type="STRING" id="441209.GCA_001870665_02130"/>
<evidence type="ECO:0000259" key="2">
    <source>
        <dbReference type="Pfam" id="PF01266"/>
    </source>
</evidence>
<organism evidence="3 4">
    <name type="scientific">Roseinatronobacter bogoriensis subsp. barguzinensis</name>
    <dbReference type="NCBI Taxonomy" id="441209"/>
    <lineage>
        <taxon>Bacteria</taxon>
        <taxon>Pseudomonadati</taxon>
        <taxon>Pseudomonadota</taxon>
        <taxon>Alphaproteobacteria</taxon>
        <taxon>Rhodobacterales</taxon>
        <taxon>Paracoccaceae</taxon>
        <taxon>Roseinatronobacter</taxon>
    </lineage>
</organism>
<dbReference type="AlphaFoldDB" id="A0A2K8KAD6"/>
<dbReference type="KEGG" id="rbg:BG454_11750"/>
<dbReference type="Proteomes" id="UP000228948">
    <property type="component" value="Chromosome"/>
</dbReference>
<proteinExistence type="predicted"/>
<dbReference type="EMBL" id="CP024899">
    <property type="protein sequence ID" value="ATX66407.1"/>
    <property type="molecule type" value="Genomic_DNA"/>
</dbReference>
<feature type="domain" description="FAD dependent oxidoreductase" evidence="2">
    <location>
        <begin position="39"/>
        <end position="393"/>
    </location>
</feature>
<reference evidence="3 4" key="1">
    <citation type="submission" date="2017-11" db="EMBL/GenBank/DDBJ databases">
        <title>Revised Sequence and Annotation of the Rhodobaca barguzinensis strain alga05 Genome.</title>
        <authorList>
            <person name="Kopejtka K."/>
            <person name="Tomasch J.M."/>
            <person name="Bunk B."/>
            <person name="Koblizek M."/>
        </authorList>
    </citation>
    <scope>NUCLEOTIDE SEQUENCE [LARGE SCALE GENOMIC DNA]</scope>
    <source>
        <strain evidence="4">alga05</strain>
    </source>
</reference>
<dbReference type="Gene3D" id="3.50.50.60">
    <property type="entry name" value="FAD/NAD(P)-binding domain"/>
    <property type="match status" value="1"/>
</dbReference>
<evidence type="ECO:0000313" key="3">
    <source>
        <dbReference type="EMBL" id="ATX66407.1"/>
    </source>
</evidence>
<dbReference type="PANTHER" id="PTHR13847">
    <property type="entry name" value="SARCOSINE DEHYDROGENASE-RELATED"/>
    <property type="match status" value="1"/>
</dbReference>
<evidence type="ECO:0000313" key="4">
    <source>
        <dbReference type="Proteomes" id="UP000228948"/>
    </source>
</evidence>